<feature type="compositionally biased region" description="Acidic residues" evidence="1">
    <location>
        <begin position="164"/>
        <end position="176"/>
    </location>
</feature>
<dbReference type="STRING" id="394096.DB31_4839"/>
<keyword evidence="4" id="KW-1185">Reference proteome</keyword>
<feature type="region of interest" description="Disordered" evidence="1">
    <location>
        <begin position="128"/>
        <end position="176"/>
    </location>
</feature>
<reference evidence="3 4" key="1">
    <citation type="submission" date="2014-04" db="EMBL/GenBank/DDBJ databases">
        <title>Genome assembly of Hyalangium minutum DSM 14724.</title>
        <authorList>
            <person name="Sharma G."/>
            <person name="Subramanian S."/>
        </authorList>
    </citation>
    <scope>NUCLEOTIDE SEQUENCE [LARGE SCALE GENOMIC DNA]</scope>
    <source>
        <strain evidence="3 4">DSM 14724</strain>
    </source>
</reference>
<comment type="caution">
    <text evidence="3">The sequence shown here is derived from an EMBL/GenBank/DDBJ whole genome shotgun (WGS) entry which is preliminary data.</text>
</comment>
<proteinExistence type="predicted"/>
<evidence type="ECO:0000256" key="1">
    <source>
        <dbReference type="SAM" id="MobiDB-lite"/>
    </source>
</evidence>
<name>A0A085VYZ4_9BACT</name>
<accession>A0A085VYZ4</accession>
<keyword evidence="2" id="KW-0472">Membrane</keyword>
<feature type="transmembrane region" description="Helical" evidence="2">
    <location>
        <begin position="29"/>
        <end position="46"/>
    </location>
</feature>
<keyword evidence="2" id="KW-0812">Transmembrane</keyword>
<dbReference type="GO" id="GO:0016020">
    <property type="term" value="C:membrane"/>
    <property type="evidence" value="ECO:0007669"/>
    <property type="project" value="InterPro"/>
</dbReference>
<protein>
    <submittedName>
        <fullName evidence="3">FxsA protein</fullName>
    </submittedName>
</protein>
<dbReference type="OrthoDB" id="9792788at2"/>
<organism evidence="3 4">
    <name type="scientific">Hyalangium minutum</name>
    <dbReference type="NCBI Taxonomy" id="394096"/>
    <lineage>
        <taxon>Bacteria</taxon>
        <taxon>Pseudomonadati</taxon>
        <taxon>Myxococcota</taxon>
        <taxon>Myxococcia</taxon>
        <taxon>Myxococcales</taxon>
        <taxon>Cystobacterineae</taxon>
        <taxon>Archangiaceae</taxon>
        <taxon>Hyalangium</taxon>
    </lineage>
</organism>
<dbReference type="EMBL" id="JMCB01000029">
    <property type="protein sequence ID" value="KFE60657.1"/>
    <property type="molecule type" value="Genomic_DNA"/>
</dbReference>
<keyword evidence="2" id="KW-1133">Transmembrane helix</keyword>
<dbReference type="PANTHER" id="PTHR35335">
    <property type="entry name" value="UPF0716 PROTEIN FXSA"/>
    <property type="match status" value="1"/>
</dbReference>
<dbReference type="Pfam" id="PF04186">
    <property type="entry name" value="FxsA"/>
    <property type="match status" value="1"/>
</dbReference>
<gene>
    <name evidence="3" type="ORF">DB31_4839</name>
</gene>
<evidence type="ECO:0000313" key="3">
    <source>
        <dbReference type="EMBL" id="KFE60657.1"/>
    </source>
</evidence>
<dbReference type="AlphaFoldDB" id="A0A085VYZ4"/>
<feature type="transmembrane region" description="Helical" evidence="2">
    <location>
        <begin position="6"/>
        <end position="22"/>
    </location>
</feature>
<dbReference type="Proteomes" id="UP000028725">
    <property type="component" value="Unassembled WGS sequence"/>
</dbReference>
<sequence>MSKYLFLALALPFVELYLLLTVGRQLGVAPTLGLLLAAGLMGSWLAKKEGLRVLRKWQTAHAEGRVPEEGLVSAALVWVGGVLLIIPGFVTDAMGLFLLLPPARRWLSRRFRRGVERRMQQGTLRVTPFGGAVHPERAPGPPRPTLEETVGEGASRPPRKALGEEEAEFTEEGPKP</sequence>
<dbReference type="InterPro" id="IPR007313">
    <property type="entry name" value="FxsA"/>
</dbReference>
<dbReference type="NCBIfam" id="NF008528">
    <property type="entry name" value="PRK11463.1-2"/>
    <property type="match status" value="1"/>
</dbReference>
<dbReference type="PANTHER" id="PTHR35335:SF1">
    <property type="entry name" value="UPF0716 PROTEIN FXSA"/>
    <property type="match status" value="1"/>
</dbReference>
<dbReference type="RefSeq" id="WP_044198975.1">
    <property type="nucleotide sequence ID" value="NZ_JMCB01000029.1"/>
</dbReference>
<feature type="transmembrane region" description="Helical" evidence="2">
    <location>
        <begin position="75"/>
        <end position="100"/>
    </location>
</feature>
<evidence type="ECO:0000313" key="4">
    <source>
        <dbReference type="Proteomes" id="UP000028725"/>
    </source>
</evidence>
<evidence type="ECO:0000256" key="2">
    <source>
        <dbReference type="SAM" id="Phobius"/>
    </source>
</evidence>